<reference evidence="1 2" key="1">
    <citation type="submission" date="2013-09" db="EMBL/GenBank/DDBJ databases">
        <title>Genome sequencing of Phaeobacter antarcticus sp. nov. SM1211.</title>
        <authorList>
            <person name="Zhang X.-Y."/>
            <person name="Liu C."/>
            <person name="Chen X.-L."/>
            <person name="Xie B.-B."/>
            <person name="Qin Q.-L."/>
            <person name="Rong J.-C."/>
            <person name="Zhang Y.-Z."/>
        </authorList>
    </citation>
    <scope>NUCLEOTIDE SEQUENCE [LARGE SCALE GENOMIC DNA]</scope>
    <source>
        <strain evidence="1 2">SM1211</strain>
    </source>
</reference>
<name>A0A2G8R8V1_9RHOB</name>
<keyword evidence="2" id="KW-1185">Reference proteome</keyword>
<dbReference type="Proteomes" id="UP000231259">
    <property type="component" value="Unassembled WGS sequence"/>
</dbReference>
<accession>A0A2G8R8V1</accession>
<proteinExistence type="predicted"/>
<dbReference type="EMBL" id="AWWI01000143">
    <property type="protein sequence ID" value="PIL17967.1"/>
    <property type="molecule type" value="Genomic_DNA"/>
</dbReference>
<dbReference type="AlphaFoldDB" id="A0A2G8R8V1"/>
<organism evidence="1 2">
    <name type="scientific">Puniceibacterium antarcticum</name>
    <dbReference type="NCBI Taxonomy" id="1206336"/>
    <lineage>
        <taxon>Bacteria</taxon>
        <taxon>Pseudomonadati</taxon>
        <taxon>Pseudomonadota</taxon>
        <taxon>Alphaproteobacteria</taxon>
        <taxon>Rhodobacterales</taxon>
        <taxon>Paracoccaceae</taxon>
        <taxon>Puniceibacterium</taxon>
    </lineage>
</organism>
<gene>
    <name evidence="1" type="ORF">P775_22295</name>
</gene>
<sequence>MLIQQRAQGVHICGALMNQSLPAAKHSRTGLLLDRLGLHEAHLGLAGRDNDRLGICGIIFLTLDERASVLWSDQFHFLAERLHLLRPIVRHRRLQR</sequence>
<comment type="caution">
    <text evidence="1">The sequence shown here is derived from an EMBL/GenBank/DDBJ whole genome shotgun (WGS) entry which is preliminary data.</text>
</comment>
<evidence type="ECO:0000313" key="1">
    <source>
        <dbReference type="EMBL" id="PIL17967.1"/>
    </source>
</evidence>
<protein>
    <submittedName>
        <fullName evidence="1">Uncharacterized protein</fullName>
    </submittedName>
</protein>
<evidence type="ECO:0000313" key="2">
    <source>
        <dbReference type="Proteomes" id="UP000231259"/>
    </source>
</evidence>